<proteinExistence type="predicted"/>
<accession>A0A6U3TP70</accession>
<feature type="region of interest" description="Disordered" evidence="1">
    <location>
        <begin position="1"/>
        <end position="31"/>
    </location>
</feature>
<sequence>MAQPLEQSVTPIAANPPATSNNTTTLPDLESIPSQIGTAVLHSTTGAPVRPNTGQLTDADAQILYRMLLEVGTALDSSGNKDKGGSEDEGLRRVTVGFHSVSYNMTVGAEGYIYVVKCRQ</sequence>
<dbReference type="EMBL" id="HBGN01031449">
    <property type="protein sequence ID" value="CAD9348155.1"/>
    <property type="molecule type" value="Transcribed_RNA"/>
</dbReference>
<dbReference type="AlphaFoldDB" id="A0A6U3TP70"/>
<protein>
    <submittedName>
        <fullName evidence="2">Uncharacterized protein</fullName>
    </submittedName>
</protein>
<organism evidence="2">
    <name type="scientific">Ditylum brightwellii</name>
    <dbReference type="NCBI Taxonomy" id="49249"/>
    <lineage>
        <taxon>Eukaryota</taxon>
        <taxon>Sar</taxon>
        <taxon>Stramenopiles</taxon>
        <taxon>Ochrophyta</taxon>
        <taxon>Bacillariophyta</taxon>
        <taxon>Mediophyceae</taxon>
        <taxon>Lithodesmiophycidae</taxon>
        <taxon>Lithodesmiales</taxon>
        <taxon>Lithodesmiaceae</taxon>
        <taxon>Ditylum</taxon>
    </lineage>
</organism>
<evidence type="ECO:0000256" key="1">
    <source>
        <dbReference type="SAM" id="MobiDB-lite"/>
    </source>
</evidence>
<gene>
    <name evidence="2" type="ORF">DBRI1063_LOCUS20269</name>
</gene>
<name>A0A6U3TP70_9STRA</name>
<reference evidence="2" key="1">
    <citation type="submission" date="2021-01" db="EMBL/GenBank/DDBJ databases">
        <authorList>
            <person name="Corre E."/>
            <person name="Pelletier E."/>
            <person name="Niang G."/>
            <person name="Scheremetjew M."/>
            <person name="Finn R."/>
            <person name="Kale V."/>
            <person name="Holt S."/>
            <person name="Cochrane G."/>
            <person name="Meng A."/>
            <person name="Brown T."/>
            <person name="Cohen L."/>
        </authorList>
    </citation>
    <scope>NUCLEOTIDE SEQUENCE</scope>
    <source>
        <strain evidence="2">Pop2</strain>
    </source>
</reference>
<evidence type="ECO:0000313" key="2">
    <source>
        <dbReference type="EMBL" id="CAD9348155.1"/>
    </source>
</evidence>
<feature type="compositionally biased region" description="Low complexity" evidence="1">
    <location>
        <begin position="10"/>
        <end position="25"/>
    </location>
</feature>